<dbReference type="AlphaFoldDB" id="A0A6M3Y245"/>
<gene>
    <name evidence="2" type="ORF">TM448B07095_0006</name>
</gene>
<name>A0A6M3Y245_9ZZZZ</name>
<accession>A0A6M3Y245</accession>
<dbReference type="EMBL" id="MT145164">
    <property type="protein sequence ID" value="QJI04270.1"/>
    <property type="molecule type" value="Genomic_DNA"/>
</dbReference>
<sequence length="67" mass="8026">MYGYKKYRQKAYTELRPYIEDENLSEVSVSETDSPSKGGMIARNPDKPQDMWYVNKEYFDKNYEQIS</sequence>
<feature type="compositionally biased region" description="Polar residues" evidence="1">
    <location>
        <begin position="26"/>
        <end position="35"/>
    </location>
</feature>
<proteinExistence type="predicted"/>
<organism evidence="2">
    <name type="scientific">viral metagenome</name>
    <dbReference type="NCBI Taxonomy" id="1070528"/>
    <lineage>
        <taxon>unclassified sequences</taxon>
        <taxon>metagenomes</taxon>
        <taxon>organismal metagenomes</taxon>
    </lineage>
</organism>
<reference evidence="2" key="1">
    <citation type="submission" date="2020-03" db="EMBL/GenBank/DDBJ databases">
        <title>The deep terrestrial virosphere.</title>
        <authorList>
            <person name="Holmfeldt K."/>
            <person name="Nilsson E."/>
            <person name="Simone D."/>
            <person name="Lopez-Fernandez M."/>
            <person name="Wu X."/>
            <person name="de Brujin I."/>
            <person name="Lundin D."/>
            <person name="Andersson A."/>
            <person name="Bertilsson S."/>
            <person name="Dopson M."/>
        </authorList>
    </citation>
    <scope>NUCLEOTIDE SEQUENCE</scope>
    <source>
        <strain evidence="2">TM448B07095</strain>
    </source>
</reference>
<protein>
    <submittedName>
        <fullName evidence="2">Uncharacterized protein</fullName>
    </submittedName>
</protein>
<feature type="region of interest" description="Disordered" evidence="1">
    <location>
        <begin position="26"/>
        <end position="47"/>
    </location>
</feature>
<evidence type="ECO:0000256" key="1">
    <source>
        <dbReference type="SAM" id="MobiDB-lite"/>
    </source>
</evidence>
<evidence type="ECO:0000313" key="2">
    <source>
        <dbReference type="EMBL" id="QJI04270.1"/>
    </source>
</evidence>